<dbReference type="InterPro" id="IPR011650">
    <property type="entry name" value="Peptidase_M20_dimer"/>
</dbReference>
<feature type="binding site" evidence="1">
    <location>
        <position position="112"/>
    </location>
    <ligand>
        <name>Mn(2+)</name>
        <dbReference type="ChEBI" id="CHEBI:29035"/>
        <label>2</label>
    </ligand>
</feature>
<comment type="cofactor">
    <cofactor evidence="1">
        <name>Mn(2+)</name>
        <dbReference type="ChEBI" id="CHEBI:29035"/>
    </cofactor>
    <text evidence="1">The Mn(2+) ion enhances activity.</text>
</comment>
<evidence type="ECO:0000313" key="4">
    <source>
        <dbReference type="Proteomes" id="UP000334990"/>
    </source>
</evidence>
<keyword evidence="1" id="KW-0464">Manganese</keyword>
<evidence type="ECO:0000313" key="3">
    <source>
        <dbReference type="EMBL" id="GES05354.1"/>
    </source>
</evidence>
<dbReference type="AlphaFoldDB" id="A0A5M3W910"/>
<dbReference type="Gene3D" id="3.30.70.360">
    <property type="match status" value="1"/>
</dbReference>
<protein>
    <submittedName>
        <fullName evidence="3">Putative peptidase/amidohydrolase</fullName>
    </submittedName>
</protein>
<dbReference type="PANTHER" id="PTHR11014">
    <property type="entry name" value="PEPTIDASE M20 FAMILY MEMBER"/>
    <property type="match status" value="1"/>
</dbReference>
<gene>
    <name evidence="3" type="ORF">Acor_74220</name>
</gene>
<name>A0A5M3W910_9ACTN</name>
<dbReference type="RefSeq" id="WP_155341364.1">
    <property type="nucleotide sequence ID" value="NZ_BAAABN010000014.1"/>
</dbReference>
<feature type="binding site" evidence="1">
    <location>
        <position position="150"/>
    </location>
    <ligand>
        <name>Mn(2+)</name>
        <dbReference type="ChEBI" id="CHEBI:29035"/>
        <label>2</label>
    </ligand>
</feature>
<accession>A0A5M3W910</accession>
<dbReference type="Pfam" id="PF07687">
    <property type="entry name" value="M20_dimer"/>
    <property type="match status" value="1"/>
</dbReference>
<keyword evidence="4" id="KW-1185">Reference proteome</keyword>
<feature type="domain" description="Peptidase M20 dimerisation" evidence="2">
    <location>
        <begin position="198"/>
        <end position="295"/>
    </location>
</feature>
<feature type="binding site" evidence="1">
    <location>
        <position position="174"/>
    </location>
    <ligand>
        <name>Mn(2+)</name>
        <dbReference type="ChEBI" id="CHEBI:29035"/>
        <label>2</label>
    </ligand>
</feature>
<dbReference type="InterPro" id="IPR017439">
    <property type="entry name" value="Amidohydrolase"/>
</dbReference>
<dbReference type="SUPFAM" id="SSF55031">
    <property type="entry name" value="Bacterial exopeptidase dimerisation domain"/>
    <property type="match status" value="1"/>
</dbReference>
<reference evidence="3 4" key="1">
    <citation type="submission" date="2019-10" db="EMBL/GenBank/DDBJ databases">
        <title>Whole genome shotgun sequence of Acrocarpospora corrugata NBRC 13972.</title>
        <authorList>
            <person name="Ichikawa N."/>
            <person name="Kimura A."/>
            <person name="Kitahashi Y."/>
            <person name="Komaki H."/>
            <person name="Oguchi A."/>
        </authorList>
    </citation>
    <scope>NUCLEOTIDE SEQUENCE [LARGE SCALE GENOMIC DNA]</scope>
    <source>
        <strain evidence="3 4">NBRC 13972</strain>
    </source>
</reference>
<dbReference type="Proteomes" id="UP000334990">
    <property type="component" value="Unassembled WGS sequence"/>
</dbReference>
<keyword evidence="1" id="KW-0479">Metal-binding</keyword>
<dbReference type="Gene3D" id="3.40.630.10">
    <property type="entry name" value="Zn peptidases"/>
    <property type="match status" value="1"/>
</dbReference>
<dbReference type="EMBL" id="BLAD01000098">
    <property type="protein sequence ID" value="GES05354.1"/>
    <property type="molecule type" value="Genomic_DNA"/>
</dbReference>
<dbReference type="SUPFAM" id="SSF53187">
    <property type="entry name" value="Zn-dependent exopeptidases"/>
    <property type="match status" value="1"/>
</dbReference>
<dbReference type="NCBIfam" id="TIGR01891">
    <property type="entry name" value="amidohydrolases"/>
    <property type="match status" value="1"/>
</dbReference>
<dbReference type="PIRSF" id="PIRSF005962">
    <property type="entry name" value="Pept_M20D_amidohydro"/>
    <property type="match status" value="1"/>
</dbReference>
<keyword evidence="3" id="KW-0378">Hydrolase</keyword>
<feature type="binding site" evidence="1">
    <location>
        <position position="373"/>
    </location>
    <ligand>
        <name>Mn(2+)</name>
        <dbReference type="ChEBI" id="CHEBI:29035"/>
        <label>2</label>
    </ligand>
</feature>
<dbReference type="InterPro" id="IPR002933">
    <property type="entry name" value="Peptidase_M20"/>
</dbReference>
<feature type="binding site" evidence="1">
    <location>
        <position position="114"/>
    </location>
    <ligand>
        <name>Mn(2+)</name>
        <dbReference type="ChEBI" id="CHEBI:29035"/>
        <label>2</label>
    </ligand>
</feature>
<sequence>MTTSLAEGTELAGQLAQFLVKHDEELIEFRRDLHAHPETAFNEHRTTEAIAQRLKEGGLNPRPLARGTGLWADIGRGDGPLIALRADIDALPMEDEKDVPYRSVFPHACHACGHDAHTAIVLGAGLFLQTQAEAGLLPGRVRLIFQPAEEIAGGALEVVKEGGLSGVDRIFAVHCDPRIEVGKVGLRTGAITGSCDNLQIKVSGPGGHTARPHLTVDLVYALSKIVTELPAVLSRRVDPRSSLSVVWGQISAGSAFNTIPDIGYAQGSVRSLDEDTWHTAPELIKSLVDQVAAPYGVDVELDYRRGTPATVNEAKSIQMFNDAVSKFIGESAAVPTPQSLGGEDFSWYIESVPGALARLGVRPPGATAVTDIHHPAFDIDERAIGIGVKVMASTALAAM</sequence>
<evidence type="ECO:0000256" key="1">
    <source>
        <dbReference type="PIRSR" id="PIRSR005962-1"/>
    </source>
</evidence>
<dbReference type="GO" id="GO:0046872">
    <property type="term" value="F:metal ion binding"/>
    <property type="evidence" value="ECO:0007669"/>
    <property type="project" value="UniProtKB-KW"/>
</dbReference>
<dbReference type="GO" id="GO:0016787">
    <property type="term" value="F:hydrolase activity"/>
    <property type="evidence" value="ECO:0007669"/>
    <property type="project" value="UniProtKB-KW"/>
</dbReference>
<organism evidence="3 4">
    <name type="scientific">Acrocarpospora corrugata</name>
    <dbReference type="NCBI Taxonomy" id="35763"/>
    <lineage>
        <taxon>Bacteria</taxon>
        <taxon>Bacillati</taxon>
        <taxon>Actinomycetota</taxon>
        <taxon>Actinomycetes</taxon>
        <taxon>Streptosporangiales</taxon>
        <taxon>Streptosporangiaceae</taxon>
        <taxon>Acrocarpospora</taxon>
    </lineage>
</organism>
<evidence type="ECO:0000259" key="2">
    <source>
        <dbReference type="Pfam" id="PF07687"/>
    </source>
</evidence>
<comment type="caution">
    <text evidence="3">The sequence shown here is derived from an EMBL/GenBank/DDBJ whole genome shotgun (WGS) entry which is preliminary data.</text>
</comment>
<dbReference type="Pfam" id="PF01546">
    <property type="entry name" value="Peptidase_M20"/>
    <property type="match status" value="1"/>
</dbReference>
<dbReference type="OrthoDB" id="9777385at2"/>
<dbReference type="InterPro" id="IPR036264">
    <property type="entry name" value="Bact_exopeptidase_dim_dom"/>
</dbReference>
<proteinExistence type="predicted"/>
<dbReference type="PANTHER" id="PTHR11014:SF63">
    <property type="entry name" value="METALLOPEPTIDASE, PUTATIVE (AFU_ORTHOLOGUE AFUA_6G09600)-RELATED"/>
    <property type="match status" value="1"/>
</dbReference>